<feature type="region of interest" description="Disordered" evidence="1">
    <location>
        <begin position="55"/>
        <end position="119"/>
    </location>
</feature>
<gene>
    <name evidence="2" type="ORF">PCOR1329_LOCUS70318</name>
</gene>
<reference evidence="2" key="1">
    <citation type="submission" date="2023-10" db="EMBL/GenBank/DDBJ databases">
        <authorList>
            <person name="Chen Y."/>
            <person name="Shah S."/>
            <person name="Dougan E. K."/>
            <person name="Thang M."/>
            <person name="Chan C."/>
        </authorList>
    </citation>
    <scope>NUCLEOTIDE SEQUENCE [LARGE SCALE GENOMIC DNA]</scope>
</reference>
<feature type="compositionally biased region" description="Acidic residues" evidence="1">
    <location>
        <begin position="1"/>
        <end position="17"/>
    </location>
</feature>
<accession>A0ABN9WT35</accession>
<protein>
    <submittedName>
        <fullName evidence="2">Uncharacterized protein</fullName>
    </submittedName>
</protein>
<proteinExistence type="predicted"/>
<dbReference type="Proteomes" id="UP001189429">
    <property type="component" value="Unassembled WGS sequence"/>
</dbReference>
<comment type="caution">
    <text evidence="2">The sequence shown here is derived from an EMBL/GenBank/DDBJ whole genome shotgun (WGS) entry which is preliminary data.</text>
</comment>
<organism evidence="2 3">
    <name type="scientific">Prorocentrum cordatum</name>
    <dbReference type="NCBI Taxonomy" id="2364126"/>
    <lineage>
        <taxon>Eukaryota</taxon>
        <taxon>Sar</taxon>
        <taxon>Alveolata</taxon>
        <taxon>Dinophyceae</taxon>
        <taxon>Prorocentrales</taxon>
        <taxon>Prorocentraceae</taxon>
        <taxon>Prorocentrum</taxon>
    </lineage>
</organism>
<evidence type="ECO:0000313" key="3">
    <source>
        <dbReference type="Proteomes" id="UP001189429"/>
    </source>
</evidence>
<evidence type="ECO:0000313" key="2">
    <source>
        <dbReference type="EMBL" id="CAK0889957.1"/>
    </source>
</evidence>
<name>A0ABN9WT35_9DINO</name>
<evidence type="ECO:0000256" key="1">
    <source>
        <dbReference type="SAM" id="MobiDB-lite"/>
    </source>
</evidence>
<sequence>MAGEEAAEEAAEAAEEADAARSQPSASPTRDGLRPLRPLGAQPVSAASLLLGGKAAGQRPASIAAPLSAGPLEEESSGGGSGWKLTGATVGEQAASPSEPKRRQHIFISSQPAGCHFAS</sequence>
<feature type="region of interest" description="Disordered" evidence="1">
    <location>
        <begin position="1"/>
        <end position="40"/>
    </location>
</feature>
<dbReference type="EMBL" id="CAUYUJ010019281">
    <property type="protein sequence ID" value="CAK0889957.1"/>
    <property type="molecule type" value="Genomic_DNA"/>
</dbReference>
<keyword evidence="3" id="KW-1185">Reference proteome</keyword>